<comment type="caution">
    <text evidence="2">The sequence shown here is derived from an EMBL/GenBank/DDBJ whole genome shotgun (WGS) entry which is preliminary data.</text>
</comment>
<evidence type="ECO:0000256" key="1">
    <source>
        <dbReference type="SAM" id="Phobius"/>
    </source>
</evidence>
<accession>A0A2N0US34</accession>
<protein>
    <submittedName>
        <fullName evidence="2">ABC-type transport system involved in multi-copper enzyme maturation, permease component</fullName>
    </submittedName>
</protein>
<sequence length="481" mass="54939">MRIFFCELYKLLSKKIFIICLVVALCINAFTLIYSSAENYNDRTKHNNIEYYNSLIKNCNSSKKASEYLKKELDIINERLTENSTDKDALVEKMTLLNDLISQQNYINRYDDFINNMQIRADNQLSFSIFAEPDSFAYNNIQQTPLDFQHLKGVELYAGNNTFAENATQFQITDYLMIVLVALTCILLFYTERENGLYPLVRSTKNGRTSTIVAKLFAVIAVTVVTTILFYLSNILITGIYFGFGDMSRYIQSIGIFMNCSLKISIFEYLILWILGKTLTLCAFSLLFSFCFTAVKASAKIYGIIVVFLAVEITANLFIEGASAFSFFKYVNIVYFLSNNNLFGEYLNVNIFSNPVNIIMVWTVVATTLALVGFFGSVTVYPINAYGYTYCEKKDAGKKANTYFAYYDISGKLRECGIVSKNFVYNGQVGLNKKTPSPNTDIFDYYAGAMTVSEVVYPNQTYYHWSSENTDYELRLGIYKR</sequence>
<name>A0A2N0US34_9FIRM</name>
<proteinExistence type="predicted"/>
<evidence type="ECO:0000313" key="2">
    <source>
        <dbReference type="EMBL" id="PKD29811.1"/>
    </source>
</evidence>
<dbReference type="EMBL" id="NNSR01000053">
    <property type="protein sequence ID" value="PKD29811.1"/>
    <property type="molecule type" value="Genomic_DNA"/>
</dbReference>
<feature type="transmembrane region" description="Helical" evidence="1">
    <location>
        <begin position="301"/>
        <end position="319"/>
    </location>
</feature>
<dbReference type="AlphaFoldDB" id="A0A2N0US34"/>
<keyword evidence="1" id="KW-1133">Transmembrane helix</keyword>
<feature type="transmembrane region" description="Helical" evidence="1">
    <location>
        <begin position="16"/>
        <end position="37"/>
    </location>
</feature>
<feature type="transmembrane region" description="Helical" evidence="1">
    <location>
        <begin position="359"/>
        <end position="383"/>
    </location>
</feature>
<reference evidence="2" key="1">
    <citation type="journal article" date="2018" name="Environ. Microbiol.">
        <title>Sporulation capability and amylosome conservation among diverse human colonic and rumen isolates of the keystone starch-degrader Ruminococcus bromii.</title>
        <authorList>
            <person name="Mukhopadhya I."/>
            <person name="Morais S."/>
            <person name="Laverde-Gomez J."/>
            <person name="Sheridan P.O."/>
            <person name="Walker A.W."/>
            <person name="Kelly W."/>
            <person name="Klieve A.V."/>
            <person name="Ouwerkerk D."/>
            <person name="Duncan S.H."/>
            <person name="Louis P."/>
            <person name="Koropatkin N."/>
            <person name="Cockburn D."/>
            <person name="Kibler R."/>
            <person name="Cooper P.J."/>
            <person name="Sandoval C."/>
            <person name="Crost E."/>
            <person name="Juge N."/>
            <person name="Bayer E.A."/>
            <person name="Flint H.J."/>
        </authorList>
    </citation>
    <scope>NUCLEOTIDE SEQUENCE [LARGE SCALE GENOMIC DNA]</scope>
    <source>
        <strain evidence="2">ATCC 27255</strain>
    </source>
</reference>
<gene>
    <name evidence="2" type="ORF">RBATCC27255_01104</name>
</gene>
<keyword evidence="3" id="KW-1185">Reference proteome</keyword>
<organism evidence="2 3">
    <name type="scientific">Ruminococcus bromii</name>
    <dbReference type="NCBI Taxonomy" id="40518"/>
    <lineage>
        <taxon>Bacteria</taxon>
        <taxon>Bacillati</taxon>
        <taxon>Bacillota</taxon>
        <taxon>Clostridia</taxon>
        <taxon>Eubacteriales</taxon>
        <taxon>Oscillospiraceae</taxon>
        <taxon>Ruminococcus</taxon>
    </lineage>
</organism>
<feature type="transmembrane region" description="Helical" evidence="1">
    <location>
        <begin position="212"/>
        <end position="244"/>
    </location>
</feature>
<keyword evidence="1" id="KW-0472">Membrane</keyword>
<keyword evidence="1" id="KW-0812">Transmembrane</keyword>
<feature type="transmembrane region" description="Helical" evidence="1">
    <location>
        <begin position="278"/>
        <end position="295"/>
    </location>
</feature>
<dbReference type="Proteomes" id="UP000233425">
    <property type="component" value="Unassembled WGS sequence"/>
</dbReference>
<evidence type="ECO:0000313" key="3">
    <source>
        <dbReference type="Proteomes" id="UP000233425"/>
    </source>
</evidence>